<gene>
    <name evidence="1" type="ORF">KRX52_19620</name>
</gene>
<proteinExistence type="predicted"/>
<sequence length="73" mass="8256">MENIQRPERHRKKLLLGLKIKQVQIRGPGIGTVSDGQEIGRILEKLGLSWDFQEWGRSAGASEKLMEVPAYPN</sequence>
<reference evidence="1 2" key="1">
    <citation type="submission" date="2021-06" db="EMBL/GenBank/DDBJ databases">
        <title>Differences between aerobic and microaerobic xylene degrading microbial communities.</title>
        <authorList>
            <person name="Banerjee S."/>
            <person name="Tancsics A."/>
        </authorList>
    </citation>
    <scope>NUCLEOTIDE SEQUENCE [LARGE SCALE GENOMIC DNA]</scope>
    <source>
        <strain evidence="1 2">MAP12</strain>
    </source>
</reference>
<dbReference type="RefSeq" id="WP_217683417.1">
    <property type="nucleotide sequence ID" value="NZ_JAHRGL010000074.1"/>
</dbReference>
<evidence type="ECO:0000313" key="2">
    <source>
        <dbReference type="Proteomes" id="UP000813068"/>
    </source>
</evidence>
<accession>A0ABS6N1S1</accession>
<dbReference type="EMBL" id="JAHRGL010000074">
    <property type="protein sequence ID" value="MBV2134984.1"/>
    <property type="molecule type" value="Genomic_DNA"/>
</dbReference>
<protein>
    <submittedName>
        <fullName evidence="1">Uncharacterized protein</fullName>
    </submittedName>
</protein>
<comment type="caution">
    <text evidence="1">The sequence shown here is derived from an EMBL/GenBank/DDBJ whole genome shotgun (WGS) entry which is preliminary data.</text>
</comment>
<organism evidence="1 2">
    <name type="scientific">Geopseudomonas aromaticivorans</name>
    <dbReference type="NCBI Taxonomy" id="2849492"/>
    <lineage>
        <taxon>Bacteria</taxon>
        <taxon>Pseudomonadati</taxon>
        <taxon>Pseudomonadota</taxon>
        <taxon>Gammaproteobacteria</taxon>
        <taxon>Pseudomonadales</taxon>
        <taxon>Pseudomonadaceae</taxon>
        <taxon>Geopseudomonas</taxon>
    </lineage>
</organism>
<dbReference type="Proteomes" id="UP000813068">
    <property type="component" value="Unassembled WGS sequence"/>
</dbReference>
<name>A0ABS6N1S1_9GAMM</name>
<keyword evidence="2" id="KW-1185">Reference proteome</keyword>
<evidence type="ECO:0000313" key="1">
    <source>
        <dbReference type="EMBL" id="MBV2134984.1"/>
    </source>
</evidence>